<proteinExistence type="predicted"/>
<dbReference type="InterPro" id="IPR016040">
    <property type="entry name" value="NAD(P)-bd_dom"/>
</dbReference>
<dbReference type="EMBL" id="PZCM01000005">
    <property type="protein sequence ID" value="PTG27621.1"/>
    <property type="molecule type" value="Genomic_DNA"/>
</dbReference>
<dbReference type="Proteomes" id="UP000242008">
    <property type="component" value="Unassembled WGS sequence"/>
</dbReference>
<dbReference type="Proteomes" id="UP001240157">
    <property type="component" value="Unassembled WGS sequence"/>
</dbReference>
<evidence type="ECO:0000313" key="5">
    <source>
        <dbReference type="EMBL" id="PTG70087.1"/>
    </source>
</evidence>
<sequence>MRLKILLAGGTGTIGKSLIESLTPDYDIYTMSKYPKKNSTQNVTWIKGDIYNYYDVQNAMNGMDLAIFFIDPTKHSAKMTRALAKELNIIAADNFGRAAKVCGVREILYVRGSKFDQETLTQLQSQGVHVRATSKRINRPHISVEFQAAKYDDIRIAHHIPKPPHWDLNQCIDQMTHWLSQTTGTRVKIVREGDVFKFYKKKNNKHLFTFELERVDHHFYRLVAIESSISHTKEGKRACIEFRYIAQFNWIVVHLFDYIPKAFWPIVYMIQVPFYQMLIRGFDTKCRIQTLQHRQLNGEPLSYTKKEETQEENES</sequence>
<dbReference type="InterPro" id="IPR036291">
    <property type="entry name" value="NAD(P)-bd_dom_sf"/>
</dbReference>
<evidence type="ECO:0000313" key="7">
    <source>
        <dbReference type="Proteomes" id="UP000242144"/>
    </source>
</evidence>
<evidence type="ECO:0000259" key="1">
    <source>
        <dbReference type="Pfam" id="PF13460"/>
    </source>
</evidence>
<feature type="domain" description="NAD(P)-binding" evidence="1">
    <location>
        <begin position="9"/>
        <end position="122"/>
    </location>
</feature>
<gene>
    <name evidence="4" type="ORF">BU638_06045</name>
    <name evidence="3" type="ORF">BU653_00700</name>
    <name evidence="5" type="ORF">BU676_04545</name>
    <name evidence="2" type="ORF">RCF65_06550</name>
</gene>
<dbReference type="EMBL" id="JAVGJF010000033">
    <property type="protein sequence ID" value="MDQ7175646.1"/>
    <property type="molecule type" value="Genomic_DNA"/>
</dbReference>
<evidence type="ECO:0000313" key="3">
    <source>
        <dbReference type="EMBL" id="PTG17098.1"/>
    </source>
</evidence>
<dbReference type="Proteomes" id="UP000242144">
    <property type="component" value="Unassembled WGS sequence"/>
</dbReference>
<reference evidence="3" key="2">
    <citation type="submission" date="2018-03" db="EMBL/GenBank/DDBJ databases">
        <authorList>
            <person name="Naushad S."/>
        </authorList>
    </citation>
    <scope>NUCLEOTIDE SEQUENCE</scope>
    <source>
        <strain evidence="4">SNUC 105</strain>
        <strain evidence="5">SNUC 1363</strain>
        <strain evidence="3">SNUC 505</strain>
    </source>
</reference>
<dbReference type="Proteomes" id="UP000242704">
    <property type="component" value="Unassembled WGS sequence"/>
</dbReference>
<protein>
    <submittedName>
        <fullName evidence="2">NAD(P)H-binding protein</fullName>
    </submittedName>
</protein>
<dbReference type="EMBL" id="PZBZ01000002">
    <property type="protein sequence ID" value="PTG17098.1"/>
    <property type="molecule type" value="Genomic_DNA"/>
</dbReference>
<name>A0AAE5T247_STACR</name>
<organism evidence="3 8">
    <name type="scientific">Staphylococcus chromogenes</name>
    <name type="common">Staphylococcus hyicus subsp. chromogenes</name>
    <dbReference type="NCBI Taxonomy" id="46126"/>
    <lineage>
        <taxon>Bacteria</taxon>
        <taxon>Bacillati</taxon>
        <taxon>Bacillota</taxon>
        <taxon>Bacilli</taxon>
        <taxon>Bacillales</taxon>
        <taxon>Staphylococcaceae</taxon>
        <taxon>Staphylococcus</taxon>
    </lineage>
</organism>
<accession>A0AAE5T247</accession>
<dbReference type="Gene3D" id="3.40.50.720">
    <property type="entry name" value="NAD(P)-binding Rossmann-like Domain"/>
    <property type="match status" value="1"/>
</dbReference>
<dbReference type="Pfam" id="PF13460">
    <property type="entry name" value="NAD_binding_10"/>
    <property type="match status" value="1"/>
</dbReference>
<evidence type="ECO:0000313" key="8">
    <source>
        <dbReference type="Proteomes" id="UP000242704"/>
    </source>
</evidence>
<evidence type="ECO:0000313" key="4">
    <source>
        <dbReference type="EMBL" id="PTG27621.1"/>
    </source>
</evidence>
<dbReference type="AlphaFoldDB" id="A0AAE5T247"/>
<comment type="caution">
    <text evidence="3">The sequence shown here is derived from an EMBL/GenBank/DDBJ whole genome shotgun (WGS) entry which is preliminary data.</text>
</comment>
<dbReference type="EMBL" id="PZAO01000008">
    <property type="protein sequence ID" value="PTG70087.1"/>
    <property type="molecule type" value="Genomic_DNA"/>
</dbReference>
<reference evidence="2 9" key="3">
    <citation type="submission" date="2023-08" db="EMBL/GenBank/DDBJ databases">
        <title>Whole genome sequencing of Staphylococcus chromogenes NNSch 2386.</title>
        <authorList>
            <person name="Kropotov V.S."/>
            <person name="Boriskina E.V."/>
            <person name="Gordinskaya N.A."/>
            <person name="Shkurkina I.S."/>
            <person name="Kryazhev D.V."/>
            <person name="Alekseeva A.E."/>
            <person name="Makhova M.A."/>
        </authorList>
    </citation>
    <scope>NUCLEOTIDE SEQUENCE [LARGE SCALE GENOMIC DNA]</scope>
    <source>
        <strain evidence="2 9">NNSch 2386</strain>
    </source>
</reference>
<dbReference type="RefSeq" id="WP_037572682.1">
    <property type="nucleotide sequence ID" value="NZ_CP133242.1"/>
</dbReference>
<evidence type="ECO:0000313" key="2">
    <source>
        <dbReference type="EMBL" id="MDQ7175646.1"/>
    </source>
</evidence>
<keyword evidence="6" id="KW-1185">Reference proteome</keyword>
<evidence type="ECO:0000313" key="9">
    <source>
        <dbReference type="Proteomes" id="UP001240157"/>
    </source>
</evidence>
<evidence type="ECO:0000313" key="6">
    <source>
        <dbReference type="Proteomes" id="UP000242008"/>
    </source>
</evidence>
<dbReference type="SUPFAM" id="SSF51735">
    <property type="entry name" value="NAD(P)-binding Rossmann-fold domains"/>
    <property type="match status" value="1"/>
</dbReference>
<reference evidence="6 7" key="1">
    <citation type="journal article" date="2016" name="Front. Microbiol.">
        <title>Comprehensive Phylogenetic Analysis of Bovine Non-aureus Staphylococci Species Based on Whole-Genome Sequencing.</title>
        <authorList>
            <person name="Naushad S."/>
            <person name="Barkema H.W."/>
            <person name="Luby C."/>
            <person name="Condas L.A."/>
            <person name="Nobrega D.B."/>
            <person name="Carson D.A."/>
            <person name="De Buck J."/>
        </authorList>
    </citation>
    <scope>NUCLEOTIDE SEQUENCE [LARGE SCALE GENOMIC DNA]</scope>
    <source>
        <strain evidence="4 7">SNUC 105</strain>
        <strain evidence="5 6">SNUC 1363</strain>
        <strain evidence="3 8">SNUC 505</strain>
    </source>
</reference>